<accession>A0ABS0AI12</accession>
<dbReference type="RefSeq" id="WP_194856388.1">
    <property type="nucleotide sequence ID" value="NZ_ARXR01000022.1"/>
</dbReference>
<sequence length="274" mass="30567">MTAQLPLLLEPADLAAHLDDDNLLIVDLSKDQVYDQAHVPGAVHLDFKRLLAGTQPAPGLLPSDDALSALFSELGLTPDTQVVAYDDEGGGWAGRLLWTLDVIGHKKYSYLNGGIHGWLAAELSTSSDRTRPEPSDYRVGEHDPATSVDLDYVLKHHTDPDVVIWDARSEEEFAGVRAFAQKAGHIPGATHYEWTDAMDKHNNLRLRDLEEIRRELAERGIQSNKEVITHCQTHHRSSFTWLVGKILGFERIRGYPGSWAEWGNHPDTPTEKSE</sequence>
<comment type="caution">
    <text evidence="3">The sequence shown here is derived from an EMBL/GenBank/DDBJ whole genome shotgun (WGS) entry which is preliminary data.</text>
</comment>
<reference evidence="3 4" key="1">
    <citation type="submission" date="2012-09" db="EMBL/GenBank/DDBJ databases">
        <title>Genome Sequence of alkane-degrading Bacterium Alcanivorax venustensis ISO4.</title>
        <authorList>
            <person name="Lai Q."/>
            <person name="Shao Z."/>
        </authorList>
    </citation>
    <scope>NUCLEOTIDE SEQUENCE [LARGE SCALE GENOMIC DNA]</scope>
    <source>
        <strain evidence="3 4">ISO4</strain>
    </source>
</reference>
<organism evidence="3 4">
    <name type="scientific">Alloalcanivorax venustensis ISO4</name>
    <dbReference type="NCBI Taxonomy" id="1177184"/>
    <lineage>
        <taxon>Bacteria</taxon>
        <taxon>Pseudomonadati</taxon>
        <taxon>Pseudomonadota</taxon>
        <taxon>Gammaproteobacteria</taxon>
        <taxon>Oceanospirillales</taxon>
        <taxon>Alcanivoracaceae</taxon>
        <taxon>Alloalcanivorax</taxon>
    </lineage>
</organism>
<evidence type="ECO:0000313" key="3">
    <source>
        <dbReference type="EMBL" id="MBF5053771.1"/>
    </source>
</evidence>
<dbReference type="SMART" id="SM00450">
    <property type="entry name" value="RHOD"/>
    <property type="match status" value="2"/>
</dbReference>
<name>A0ABS0AI12_9GAMM</name>
<dbReference type="Gene3D" id="3.40.250.10">
    <property type="entry name" value="Rhodanese-like domain"/>
    <property type="match status" value="2"/>
</dbReference>
<dbReference type="PANTHER" id="PTHR43855:SF1">
    <property type="entry name" value="THIOSULFATE SULFURTRANSFERASE"/>
    <property type="match status" value="1"/>
</dbReference>
<dbReference type="PANTHER" id="PTHR43855">
    <property type="entry name" value="THIOSULFATE SULFURTRANSFERASE"/>
    <property type="match status" value="1"/>
</dbReference>
<dbReference type="InterPro" id="IPR036873">
    <property type="entry name" value="Rhodanese-like_dom_sf"/>
</dbReference>
<dbReference type="Pfam" id="PF00581">
    <property type="entry name" value="Rhodanese"/>
    <property type="match status" value="2"/>
</dbReference>
<feature type="domain" description="Rhodanese" evidence="2">
    <location>
        <begin position="158"/>
        <end position="271"/>
    </location>
</feature>
<proteinExistence type="predicted"/>
<evidence type="ECO:0000256" key="1">
    <source>
        <dbReference type="ARBA" id="ARBA00022737"/>
    </source>
</evidence>
<dbReference type="Proteomes" id="UP000644441">
    <property type="component" value="Unassembled WGS sequence"/>
</dbReference>
<gene>
    <name evidence="3" type="ORF">ISO4_02373</name>
</gene>
<keyword evidence="4" id="KW-1185">Reference proteome</keyword>
<feature type="domain" description="Rhodanese" evidence="2">
    <location>
        <begin position="19"/>
        <end position="127"/>
    </location>
</feature>
<dbReference type="EMBL" id="ARXR01000022">
    <property type="protein sequence ID" value="MBF5053771.1"/>
    <property type="molecule type" value="Genomic_DNA"/>
</dbReference>
<dbReference type="CDD" id="cd01448">
    <property type="entry name" value="TST_Repeat_1"/>
    <property type="match status" value="1"/>
</dbReference>
<dbReference type="CDD" id="cd01449">
    <property type="entry name" value="TST_Repeat_2"/>
    <property type="match status" value="1"/>
</dbReference>
<dbReference type="PROSITE" id="PS00380">
    <property type="entry name" value="RHODANESE_1"/>
    <property type="match status" value="1"/>
</dbReference>
<protein>
    <submittedName>
        <fullName evidence="3">Thiosulfate sulfurtransferase</fullName>
    </submittedName>
</protein>
<dbReference type="InterPro" id="IPR001763">
    <property type="entry name" value="Rhodanese-like_dom"/>
</dbReference>
<evidence type="ECO:0000259" key="2">
    <source>
        <dbReference type="PROSITE" id="PS50206"/>
    </source>
</evidence>
<dbReference type="InterPro" id="IPR001307">
    <property type="entry name" value="Thiosulphate_STrfase_CS"/>
</dbReference>
<dbReference type="SUPFAM" id="SSF52821">
    <property type="entry name" value="Rhodanese/Cell cycle control phosphatase"/>
    <property type="match status" value="2"/>
</dbReference>
<keyword evidence="1" id="KW-0677">Repeat</keyword>
<evidence type="ECO:0000313" key="4">
    <source>
        <dbReference type="Proteomes" id="UP000644441"/>
    </source>
</evidence>
<dbReference type="InterPro" id="IPR051126">
    <property type="entry name" value="Thiosulfate_sulfurtransferase"/>
</dbReference>
<dbReference type="PROSITE" id="PS50206">
    <property type="entry name" value="RHODANESE_3"/>
    <property type="match status" value="2"/>
</dbReference>